<comment type="similarity">
    <text evidence="1">Belongs to the peptidase C48 family.</text>
</comment>
<protein>
    <recommendedName>
        <fullName evidence="6">Ubiquitin-like protease family profile domain-containing protein</fullName>
    </recommendedName>
</protein>
<dbReference type="GO" id="GO:0005634">
    <property type="term" value="C:nucleus"/>
    <property type="evidence" value="ECO:0007669"/>
    <property type="project" value="TreeGrafter"/>
</dbReference>
<sequence>MAPTKKRKIDDNVDNNGGQNKEEKVVIGRYTFNRYLKIQAEEKNAKIDNEFRKAVALKWNSLSPTKKATFFVPSLHASIATPKTNGDTFKCSGILLTRCSPQRFRDFVSRLSEDQIAAIKEIGFGTLVQLSCTRVRRDLCRSLINNFDTEACTIKLHGKTMKIDSSEFGQIMGVPEGGSEVDLSGSIEDGVRSFKQNESGYLSGCVLFFQIYYYNIVAHGRTLIDCSKPALAAWGEVKSSNKLLKWISKKGGLESSTINLVSKKDGVEDVIGLRDNVEFLKSVVSRVEKSVEELKDIVVGTVSTKIASELKELLKVLKDKQDTEQKNEDTSANHEDNQHHQNPKESSCEIFSHDNWPPYVEGKEPQIKNQNIKNEIPSTETSPISDPLAGLGDKLDHLTAKLLHEKPRKMQNIGDFRGCRDLNDEDVDLLSTVFLEVGGEETEDDHLPRMAIRCLEPGKLVSSQVINATLSTLREPGSSNWFCSTYFSSIAIHAAQEGHAELLEFGATARKRFTPIFQHAKGLKDCEKIFIPILDTATEPHHWFLMVVNIASTEIEIWDTNPSTSRIISTGRTNLVHFLIWALDAIFEAEITACFKKKWKFCSFTVRRPDCVPIQPNGFDCGIFMLKFMIDYDNASQIVGDEFDSINERVQLALRLLKHPNNLALSDIDKAMQESLLEDTIGTSAKRKTKTIKEIDEGMKHGVDENKGNKCTKVVKKERDVQKEEPLLPAKRGRGRPPGAKNKLKKQDKK</sequence>
<dbReference type="Pfam" id="PF02902">
    <property type="entry name" value="Peptidase_C48"/>
    <property type="match status" value="1"/>
</dbReference>
<keyword evidence="3" id="KW-0378">Hydrolase</keyword>
<evidence type="ECO:0000313" key="7">
    <source>
        <dbReference type="EMBL" id="KAK9901719.1"/>
    </source>
</evidence>
<dbReference type="PROSITE" id="PS50600">
    <property type="entry name" value="ULP_PROTEASE"/>
    <property type="match status" value="1"/>
</dbReference>
<feature type="compositionally biased region" description="Basic and acidic residues" evidence="5">
    <location>
        <begin position="321"/>
        <end position="347"/>
    </location>
</feature>
<evidence type="ECO:0000256" key="1">
    <source>
        <dbReference type="ARBA" id="ARBA00005234"/>
    </source>
</evidence>
<gene>
    <name evidence="7" type="ORF">M0R45_001991</name>
</gene>
<dbReference type="Proteomes" id="UP001457282">
    <property type="component" value="Unassembled WGS sequence"/>
</dbReference>
<dbReference type="SUPFAM" id="SSF54001">
    <property type="entry name" value="Cysteine proteinases"/>
    <property type="match status" value="1"/>
</dbReference>
<comment type="caution">
    <text evidence="7">The sequence shown here is derived from an EMBL/GenBank/DDBJ whole genome shotgun (WGS) entry which is preliminary data.</text>
</comment>
<feature type="domain" description="Ubiquitin-like protease family profile" evidence="6">
    <location>
        <begin position="445"/>
        <end position="632"/>
    </location>
</feature>
<keyword evidence="4" id="KW-0788">Thiol protease</keyword>
<reference evidence="7 8" key="1">
    <citation type="journal article" date="2023" name="G3 (Bethesda)">
        <title>A chromosome-length genome assembly and annotation of blackberry (Rubus argutus, cv. 'Hillquist').</title>
        <authorList>
            <person name="Bruna T."/>
            <person name="Aryal R."/>
            <person name="Dudchenko O."/>
            <person name="Sargent D.J."/>
            <person name="Mead D."/>
            <person name="Buti M."/>
            <person name="Cavallini A."/>
            <person name="Hytonen T."/>
            <person name="Andres J."/>
            <person name="Pham M."/>
            <person name="Weisz D."/>
            <person name="Mascagni F."/>
            <person name="Usai G."/>
            <person name="Natali L."/>
            <person name="Bassil N."/>
            <person name="Fernandez G.E."/>
            <person name="Lomsadze A."/>
            <person name="Armour M."/>
            <person name="Olukolu B."/>
            <person name="Poorten T."/>
            <person name="Britton C."/>
            <person name="Davik J."/>
            <person name="Ashrafi H."/>
            <person name="Aiden E.L."/>
            <person name="Borodovsky M."/>
            <person name="Worthington M."/>
        </authorList>
    </citation>
    <scope>NUCLEOTIDE SEQUENCE [LARGE SCALE GENOMIC DNA]</scope>
    <source>
        <strain evidence="7">PI 553951</strain>
    </source>
</reference>
<dbReference type="AlphaFoldDB" id="A0AAW1VHJ7"/>
<dbReference type="GO" id="GO:0016926">
    <property type="term" value="P:protein desumoylation"/>
    <property type="evidence" value="ECO:0007669"/>
    <property type="project" value="TreeGrafter"/>
</dbReference>
<proteinExistence type="inferred from homology"/>
<keyword evidence="8" id="KW-1185">Reference proteome</keyword>
<evidence type="ECO:0000256" key="3">
    <source>
        <dbReference type="ARBA" id="ARBA00022801"/>
    </source>
</evidence>
<evidence type="ECO:0000256" key="4">
    <source>
        <dbReference type="ARBA" id="ARBA00022807"/>
    </source>
</evidence>
<feature type="region of interest" description="Disordered" evidence="5">
    <location>
        <begin position="321"/>
        <end position="363"/>
    </location>
</feature>
<evidence type="ECO:0000256" key="5">
    <source>
        <dbReference type="SAM" id="MobiDB-lite"/>
    </source>
</evidence>
<name>A0AAW1VHJ7_RUBAR</name>
<dbReference type="Gene3D" id="3.40.395.10">
    <property type="entry name" value="Adenoviral Proteinase, Chain A"/>
    <property type="match status" value="1"/>
</dbReference>
<dbReference type="GO" id="GO:0016929">
    <property type="term" value="F:deSUMOylase activity"/>
    <property type="evidence" value="ECO:0007669"/>
    <property type="project" value="TreeGrafter"/>
</dbReference>
<dbReference type="PANTHER" id="PTHR12606">
    <property type="entry name" value="SENTRIN/SUMO-SPECIFIC PROTEASE"/>
    <property type="match status" value="1"/>
</dbReference>
<organism evidence="7 8">
    <name type="scientific">Rubus argutus</name>
    <name type="common">Southern blackberry</name>
    <dbReference type="NCBI Taxonomy" id="59490"/>
    <lineage>
        <taxon>Eukaryota</taxon>
        <taxon>Viridiplantae</taxon>
        <taxon>Streptophyta</taxon>
        <taxon>Embryophyta</taxon>
        <taxon>Tracheophyta</taxon>
        <taxon>Spermatophyta</taxon>
        <taxon>Magnoliopsida</taxon>
        <taxon>eudicotyledons</taxon>
        <taxon>Gunneridae</taxon>
        <taxon>Pentapetalae</taxon>
        <taxon>rosids</taxon>
        <taxon>fabids</taxon>
        <taxon>Rosales</taxon>
        <taxon>Rosaceae</taxon>
        <taxon>Rosoideae</taxon>
        <taxon>Rosoideae incertae sedis</taxon>
        <taxon>Rubus</taxon>
    </lineage>
</organism>
<feature type="region of interest" description="Disordered" evidence="5">
    <location>
        <begin position="1"/>
        <end position="20"/>
    </location>
</feature>
<dbReference type="GO" id="GO:0006508">
    <property type="term" value="P:proteolysis"/>
    <property type="evidence" value="ECO:0007669"/>
    <property type="project" value="UniProtKB-KW"/>
</dbReference>
<feature type="region of interest" description="Disordered" evidence="5">
    <location>
        <begin position="701"/>
        <end position="750"/>
    </location>
</feature>
<dbReference type="EMBL" id="JBEDUW010000290">
    <property type="protein sequence ID" value="KAK9901719.1"/>
    <property type="molecule type" value="Genomic_DNA"/>
</dbReference>
<evidence type="ECO:0000313" key="8">
    <source>
        <dbReference type="Proteomes" id="UP001457282"/>
    </source>
</evidence>
<accession>A0AAW1VHJ7</accession>
<evidence type="ECO:0000259" key="6">
    <source>
        <dbReference type="PROSITE" id="PS50600"/>
    </source>
</evidence>
<evidence type="ECO:0000256" key="2">
    <source>
        <dbReference type="ARBA" id="ARBA00022670"/>
    </source>
</evidence>
<dbReference type="PANTHER" id="PTHR12606:SF157">
    <property type="entry name" value="OS06G0122600 PROTEIN"/>
    <property type="match status" value="1"/>
</dbReference>
<dbReference type="InterPro" id="IPR038765">
    <property type="entry name" value="Papain-like_cys_pep_sf"/>
</dbReference>
<feature type="compositionally biased region" description="Basic and acidic residues" evidence="5">
    <location>
        <begin position="715"/>
        <end position="726"/>
    </location>
</feature>
<dbReference type="InterPro" id="IPR003653">
    <property type="entry name" value="Peptidase_C48_C"/>
</dbReference>
<keyword evidence="2" id="KW-0645">Protease</keyword>